<dbReference type="PIRSF" id="PIRSF000303">
    <property type="entry name" value="Glutathion_perox"/>
    <property type="match status" value="1"/>
</dbReference>
<dbReference type="InterPro" id="IPR000889">
    <property type="entry name" value="Glutathione_peroxidase"/>
</dbReference>
<name>A0A270BMR3_9PROT</name>
<dbReference type="PROSITE" id="PS51355">
    <property type="entry name" value="GLUTATHIONE_PEROXID_3"/>
    <property type="match status" value="1"/>
</dbReference>
<dbReference type="InterPro" id="IPR036249">
    <property type="entry name" value="Thioredoxin-like_sf"/>
</dbReference>
<dbReference type="Proteomes" id="UP000216033">
    <property type="component" value="Unassembled WGS sequence"/>
</dbReference>
<keyword evidence="7" id="KW-1185">Reference proteome</keyword>
<dbReference type="RefSeq" id="WP_048852730.1">
    <property type="nucleotide sequence ID" value="NZ_BAMZ01000003.1"/>
</dbReference>
<dbReference type="EMBL" id="NDFP01000005">
    <property type="protein sequence ID" value="PAL26282.1"/>
    <property type="molecule type" value="Genomic_DNA"/>
</dbReference>
<evidence type="ECO:0000313" key="7">
    <source>
        <dbReference type="Proteomes" id="UP000216033"/>
    </source>
</evidence>
<evidence type="ECO:0000256" key="5">
    <source>
        <dbReference type="RuleBase" id="RU000499"/>
    </source>
</evidence>
<dbReference type="PROSITE" id="PS00460">
    <property type="entry name" value="GLUTATHIONE_PEROXID_1"/>
    <property type="match status" value="1"/>
</dbReference>
<evidence type="ECO:0000256" key="2">
    <source>
        <dbReference type="ARBA" id="ARBA00022559"/>
    </source>
</evidence>
<dbReference type="GO" id="GO:0004601">
    <property type="term" value="F:peroxidase activity"/>
    <property type="evidence" value="ECO:0007669"/>
    <property type="project" value="UniProtKB-KW"/>
</dbReference>
<feature type="active site" evidence="4">
    <location>
        <position position="50"/>
    </location>
</feature>
<keyword evidence="3 5" id="KW-0560">Oxidoreductase</keyword>
<dbReference type="Gene3D" id="3.40.30.10">
    <property type="entry name" value="Glutaredoxin"/>
    <property type="match status" value="1"/>
</dbReference>
<protein>
    <recommendedName>
        <fullName evidence="5">Glutathione peroxidase</fullName>
    </recommendedName>
</protein>
<dbReference type="PRINTS" id="PR01011">
    <property type="entry name" value="GLUTPROXDASE"/>
</dbReference>
<evidence type="ECO:0000256" key="3">
    <source>
        <dbReference type="ARBA" id="ARBA00023002"/>
    </source>
</evidence>
<dbReference type="GO" id="GO:0034599">
    <property type="term" value="P:cellular response to oxidative stress"/>
    <property type="evidence" value="ECO:0007669"/>
    <property type="project" value="TreeGrafter"/>
</dbReference>
<dbReference type="SUPFAM" id="SSF52833">
    <property type="entry name" value="Thioredoxin-like"/>
    <property type="match status" value="1"/>
</dbReference>
<proteinExistence type="inferred from homology"/>
<dbReference type="AlphaFoldDB" id="A0A270BMR3"/>
<gene>
    <name evidence="6" type="ORF">B9K05_07285</name>
</gene>
<dbReference type="InterPro" id="IPR029759">
    <property type="entry name" value="GPX_AS"/>
</dbReference>
<comment type="similarity">
    <text evidence="1 5">Belongs to the glutathione peroxidase family.</text>
</comment>
<evidence type="ECO:0000256" key="1">
    <source>
        <dbReference type="ARBA" id="ARBA00006926"/>
    </source>
</evidence>
<dbReference type="PANTHER" id="PTHR11592">
    <property type="entry name" value="GLUTATHIONE PEROXIDASE"/>
    <property type="match status" value="1"/>
</dbReference>
<evidence type="ECO:0000256" key="4">
    <source>
        <dbReference type="PIRSR" id="PIRSR000303-1"/>
    </source>
</evidence>
<comment type="caution">
    <text evidence="6">The sequence shown here is derived from an EMBL/GenBank/DDBJ whole genome shotgun (WGS) entry which is preliminary data.</text>
</comment>
<evidence type="ECO:0000313" key="6">
    <source>
        <dbReference type="EMBL" id="PAL26282.1"/>
    </source>
</evidence>
<reference evidence="6 7" key="1">
    <citation type="submission" date="2017-04" db="EMBL/GenBank/DDBJ databases">
        <title>Kefir bacterial isolates.</title>
        <authorList>
            <person name="Kim Y."/>
            <person name="Blasche S."/>
            <person name="Patil K.R."/>
        </authorList>
    </citation>
    <scope>NUCLEOTIDE SEQUENCE [LARGE SCALE GENOMIC DNA]</scope>
    <source>
        <strain evidence="6 7">KR-2</strain>
    </source>
</reference>
<accession>A0A270BMR3</accession>
<dbReference type="PANTHER" id="PTHR11592:SF78">
    <property type="entry name" value="GLUTATHIONE PEROXIDASE"/>
    <property type="match status" value="1"/>
</dbReference>
<organism evidence="6 7">
    <name type="scientific">Acetobacter syzygii</name>
    <dbReference type="NCBI Taxonomy" id="146476"/>
    <lineage>
        <taxon>Bacteria</taxon>
        <taxon>Pseudomonadati</taxon>
        <taxon>Pseudomonadota</taxon>
        <taxon>Alphaproteobacteria</taxon>
        <taxon>Acetobacterales</taxon>
        <taxon>Acetobacteraceae</taxon>
        <taxon>Acetobacter</taxon>
    </lineage>
</organism>
<dbReference type="GeneID" id="98301315"/>
<keyword evidence="2 5" id="KW-0575">Peroxidase</keyword>
<dbReference type="OrthoDB" id="9785502at2"/>
<dbReference type="CDD" id="cd00340">
    <property type="entry name" value="GSH_Peroxidase"/>
    <property type="match status" value="1"/>
</dbReference>
<dbReference type="STRING" id="1231343.Absy_003_017"/>
<sequence length="175" mass="19340">MPFLPQKPQKGITLATSIYDFTLPALDGSSIDLSTYRGQPILIVNTASKCGFTPQYEGLQALWTQFHKAGLVVIGVPSNDFGQQEPGTSEEIASFCQKNYGVSFLMAARSPVKGPEAIPLFRWLNEELGFLARPRWNFFKYLTGRNGQPVAWFSCLTPPTSARVRNAVERALLPA</sequence>
<dbReference type="Pfam" id="PF00255">
    <property type="entry name" value="GSHPx"/>
    <property type="match status" value="1"/>
</dbReference>